<feature type="compositionally biased region" description="Low complexity" evidence="5">
    <location>
        <begin position="10"/>
        <end position="26"/>
    </location>
</feature>
<accession>A0A6I9TP63</accession>
<keyword evidence="3" id="KW-0804">Transcription</keyword>
<evidence type="ECO:0000259" key="6">
    <source>
        <dbReference type="PROSITE" id="PS51519"/>
    </source>
</evidence>
<keyword evidence="1" id="KW-0805">Transcription regulation</keyword>
<dbReference type="PANTHER" id="PTHR48460">
    <property type="entry name" value="RWP-RK DOMAIN-CONTAINING PROTEIN"/>
    <property type="match status" value="1"/>
</dbReference>
<gene>
    <name evidence="8" type="primary">LOC105165548</name>
</gene>
<feature type="region of interest" description="Disordered" evidence="5">
    <location>
        <begin position="1"/>
        <end position="42"/>
    </location>
</feature>
<dbReference type="PANTHER" id="PTHR48460:SF1">
    <property type="entry name" value="RWP-RK DOMAIN-CONTAINING PROTEIN"/>
    <property type="match status" value="1"/>
</dbReference>
<dbReference type="Proteomes" id="UP000504604">
    <property type="component" value="Linkage group LG6"/>
</dbReference>
<feature type="compositionally biased region" description="Basic and acidic residues" evidence="5">
    <location>
        <begin position="317"/>
        <end position="326"/>
    </location>
</feature>
<dbReference type="GeneID" id="105165548"/>
<feature type="region of interest" description="Disordered" evidence="5">
    <location>
        <begin position="193"/>
        <end position="330"/>
    </location>
</feature>
<organism evidence="7 8">
    <name type="scientific">Sesamum indicum</name>
    <name type="common">Oriental sesame</name>
    <name type="synonym">Sesamum orientale</name>
    <dbReference type="NCBI Taxonomy" id="4182"/>
    <lineage>
        <taxon>Eukaryota</taxon>
        <taxon>Viridiplantae</taxon>
        <taxon>Streptophyta</taxon>
        <taxon>Embryophyta</taxon>
        <taxon>Tracheophyta</taxon>
        <taxon>Spermatophyta</taxon>
        <taxon>Magnoliopsida</taxon>
        <taxon>eudicotyledons</taxon>
        <taxon>Gunneridae</taxon>
        <taxon>Pentapetalae</taxon>
        <taxon>asterids</taxon>
        <taxon>lamiids</taxon>
        <taxon>Lamiales</taxon>
        <taxon>Pedaliaceae</taxon>
        <taxon>Sesamum</taxon>
    </lineage>
</organism>
<protein>
    <submittedName>
        <fullName evidence="8">Uncharacterized protein LOC105165548</fullName>
    </submittedName>
</protein>
<evidence type="ECO:0000256" key="2">
    <source>
        <dbReference type="ARBA" id="ARBA00023125"/>
    </source>
</evidence>
<dbReference type="InParanoid" id="A0A6I9TP63"/>
<sequence length="389" mass="41534">MMGTLQNPTPNSYSNRSPLPNSNPTSNPSPSPAPGSKSPSFEEVSTLFSVPLSDAADSLGVCPSVLKKVCYENGLVRWPYRKFLSGKSIEEIKKDAAIEKEKQLAELKVAGERKETLASSAVSSSLGPRPQITNIGSSQETSTLRMLPQQPTKDNQTETSLNMHSSTMNKANSATFDEFKYGFPSHGLSSVSYRWWGSRSDNDSSGDSQQTGSENAEERMQQGKVSVDTAADLSSADGEQQRKVLVDTAADISSADGEQQGKGSVGAAADLSSADGEQQGKGSVDAAADLSSADGEQQGKDSVDTAVDLSSADGEETEAKKNETHSDPQWAGLLSALRKRANKEGKQALKLGVYKKHNMTTLDRNKKMVLLQIFKSSLLSDWVDISAGN</sequence>
<dbReference type="InterPro" id="IPR003035">
    <property type="entry name" value="RWP-RK_dom"/>
</dbReference>
<keyword evidence="7" id="KW-1185">Reference proteome</keyword>
<name>A0A6I9TP63_SESIN</name>
<keyword evidence="2" id="KW-0238">DNA-binding</keyword>
<dbReference type="KEGG" id="sind:105165548"/>
<dbReference type="RefSeq" id="XP_011082903.1">
    <property type="nucleotide sequence ID" value="XM_011084601.2"/>
</dbReference>
<proteinExistence type="predicted"/>
<dbReference type="OrthoDB" id="906903at2759"/>
<dbReference type="Pfam" id="PF02042">
    <property type="entry name" value="RWP-RK"/>
    <property type="match status" value="1"/>
</dbReference>
<reference evidence="8" key="1">
    <citation type="submission" date="2025-08" db="UniProtKB">
        <authorList>
            <consortium name="RefSeq"/>
        </authorList>
    </citation>
    <scope>IDENTIFICATION</scope>
</reference>
<evidence type="ECO:0000256" key="3">
    <source>
        <dbReference type="ARBA" id="ARBA00023163"/>
    </source>
</evidence>
<feature type="compositionally biased region" description="Low complexity" evidence="5">
    <location>
        <begin position="283"/>
        <end position="294"/>
    </location>
</feature>
<dbReference type="GO" id="GO:0003677">
    <property type="term" value="F:DNA binding"/>
    <property type="evidence" value="ECO:0007669"/>
    <property type="project" value="UniProtKB-KW"/>
</dbReference>
<keyword evidence="4" id="KW-0539">Nucleus</keyword>
<evidence type="ECO:0000313" key="8">
    <source>
        <dbReference type="RefSeq" id="XP_011082903.1"/>
    </source>
</evidence>
<evidence type="ECO:0000256" key="4">
    <source>
        <dbReference type="ARBA" id="ARBA00023242"/>
    </source>
</evidence>
<dbReference type="AlphaFoldDB" id="A0A6I9TP63"/>
<evidence type="ECO:0000256" key="5">
    <source>
        <dbReference type="SAM" id="MobiDB-lite"/>
    </source>
</evidence>
<feature type="compositionally biased region" description="Low complexity" evidence="5">
    <location>
        <begin position="197"/>
        <end position="213"/>
    </location>
</feature>
<evidence type="ECO:0000313" key="7">
    <source>
        <dbReference type="Proteomes" id="UP000504604"/>
    </source>
</evidence>
<dbReference type="PROSITE" id="PS51519">
    <property type="entry name" value="RWP_RK"/>
    <property type="match status" value="1"/>
</dbReference>
<evidence type="ECO:0000256" key="1">
    <source>
        <dbReference type="ARBA" id="ARBA00023015"/>
    </source>
</evidence>
<feature type="region of interest" description="Disordered" evidence="5">
    <location>
        <begin position="118"/>
        <end position="169"/>
    </location>
</feature>
<feature type="domain" description="RWP-RK" evidence="6">
    <location>
        <begin position="21"/>
        <end position="106"/>
    </location>
</feature>